<dbReference type="Proteomes" id="UP000661507">
    <property type="component" value="Unassembled WGS sequence"/>
</dbReference>
<dbReference type="Pfam" id="PF00496">
    <property type="entry name" value="SBP_bac_5"/>
    <property type="match status" value="1"/>
</dbReference>
<name>A0A917NZG4_9PROT</name>
<sequence length="674" mass="75942">MRRREMGVLAFTGLAGAATAQTAGGFRDSGLVGRLEGPNIITDPARRPTQFKEAPMLAEQVRAGRLPPVEQRLPQDVMVVEPLRSVGKYGGTWRRGFIGPSDGENGNRIMSADKPLFFDPSGTELRPQLAKGFEVSADGKRTTLHLRRGLKWSDGTPHTADDWMFWFNDLYTNRDLVPAPAPELSSNGKPGRMVKVDEATIAFEFDEPYYLFPMLLAGDTLVGGGQTRLQSNGQTYALYAPAHYLSRYLPKNTPVETLTAQARAAGFNNWVQHFKFLSDWQLNKDVPTLCAWRMVQPINTQLWVLERNPYFYAVDTEGQQLPYIDRVQMTLAENPEVVNLRAVAGEYDYQERFMDLGKLPVFIENQQRSHYKVHLDPGFNGADSVLFPTLTYTEDAEIGDLLRKVEFRRALALGIDRDQLNEAFWLGLGTPGSTIPDESLPESPGGEWRQKWSTHDPAQANRLLDAIGLTRKDREGFRLRRDNGQRLRIEIAVGQTLSATWPQQAEMISQHWRDIGIATDVKVMERSLWYTRAYGDKHQIALWTNNGTESLYLYPRYVLPVDPIGGVISNVYAAWFASNGERGSEPPDPEMRRAFALMRAATGQQKAERDATAKEVWKIAVDQQWGIGLVGLSPAFMGVRVVNERLENVPGRTGISQHCRTPWGGHPEQWYFKT</sequence>
<evidence type="ECO:0000256" key="1">
    <source>
        <dbReference type="ARBA" id="ARBA00004418"/>
    </source>
</evidence>
<evidence type="ECO:0000259" key="4">
    <source>
        <dbReference type="Pfam" id="PF00496"/>
    </source>
</evidence>
<comment type="similarity">
    <text evidence="2">Belongs to the bacterial solute-binding protein 5 family.</text>
</comment>
<feature type="region of interest" description="Disordered" evidence="3">
    <location>
        <begin position="435"/>
        <end position="454"/>
    </location>
</feature>
<gene>
    <name evidence="5" type="ORF">GCM10011320_58790</name>
</gene>
<evidence type="ECO:0000256" key="3">
    <source>
        <dbReference type="SAM" id="MobiDB-lite"/>
    </source>
</evidence>
<dbReference type="RefSeq" id="WP_188973613.1">
    <property type="nucleotide sequence ID" value="NZ_BMKW01000027.1"/>
</dbReference>
<dbReference type="InterPro" id="IPR000914">
    <property type="entry name" value="SBP_5_dom"/>
</dbReference>
<dbReference type="GO" id="GO:0015833">
    <property type="term" value="P:peptide transport"/>
    <property type="evidence" value="ECO:0007669"/>
    <property type="project" value="TreeGrafter"/>
</dbReference>
<dbReference type="AlphaFoldDB" id="A0A917NZG4"/>
<dbReference type="EMBL" id="BMKW01000027">
    <property type="protein sequence ID" value="GGJ43521.1"/>
    <property type="molecule type" value="Genomic_DNA"/>
</dbReference>
<evidence type="ECO:0000313" key="5">
    <source>
        <dbReference type="EMBL" id="GGJ43521.1"/>
    </source>
</evidence>
<feature type="domain" description="Solute-binding protein family 5" evidence="4">
    <location>
        <begin position="124"/>
        <end position="546"/>
    </location>
</feature>
<dbReference type="CDD" id="cd08500">
    <property type="entry name" value="PBP2_NikA_DppA_OppA_like_4"/>
    <property type="match status" value="1"/>
</dbReference>
<dbReference type="GO" id="GO:1904680">
    <property type="term" value="F:peptide transmembrane transporter activity"/>
    <property type="evidence" value="ECO:0007669"/>
    <property type="project" value="TreeGrafter"/>
</dbReference>
<dbReference type="InterPro" id="IPR039424">
    <property type="entry name" value="SBP_5"/>
</dbReference>
<comment type="caution">
    <text evidence="5">The sequence shown here is derived from an EMBL/GenBank/DDBJ whole genome shotgun (WGS) entry which is preliminary data.</text>
</comment>
<keyword evidence="6" id="KW-1185">Reference proteome</keyword>
<dbReference type="SUPFAM" id="SSF53850">
    <property type="entry name" value="Periplasmic binding protein-like II"/>
    <property type="match status" value="1"/>
</dbReference>
<dbReference type="Gene3D" id="3.10.105.10">
    <property type="entry name" value="Dipeptide-binding Protein, Domain 3"/>
    <property type="match status" value="1"/>
</dbReference>
<dbReference type="Gene3D" id="3.40.190.10">
    <property type="entry name" value="Periplasmic binding protein-like II"/>
    <property type="match status" value="1"/>
</dbReference>
<dbReference type="PANTHER" id="PTHR30290">
    <property type="entry name" value="PERIPLASMIC BINDING COMPONENT OF ABC TRANSPORTER"/>
    <property type="match status" value="1"/>
</dbReference>
<proteinExistence type="inferred from homology"/>
<evidence type="ECO:0000313" key="6">
    <source>
        <dbReference type="Proteomes" id="UP000661507"/>
    </source>
</evidence>
<reference evidence="5" key="1">
    <citation type="journal article" date="2014" name="Int. J. Syst. Evol. Microbiol.">
        <title>Complete genome sequence of Corynebacterium casei LMG S-19264T (=DSM 44701T), isolated from a smear-ripened cheese.</title>
        <authorList>
            <consortium name="US DOE Joint Genome Institute (JGI-PGF)"/>
            <person name="Walter F."/>
            <person name="Albersmeier A."/>
            <person name="Kalinowski J."/>
            <person name="Ruckert C."/>
        </authorList>
    </citation>
    <scope>NUCLEOTIDE SEQUENCE</scope>
    <source>
        <strain evidence="5">CGMCC 1.3617</strain>
    </source>
</reference>
<accession>A0A917NZG4</accession>
<evidence type="ECO:0000256" key="2">
    <source>
        <dbReference type="ARBA" id="ARBA00005695"/>
    </source>
</evidence>
<comment type="subcellular location">
    <subcellularLocation>
        <location evidence="1">Periplasm</location>
    </subcellularLocation>
</comment>
<protein>
    <submittedName>
        <fullName evidence="5">Peptide ABC transporter substrate-binding protein</fullName>
    </submittedName>
</protein>
<dbReference type="PANTHER" id="PTHR30290:SF62">
    <property type="entry name" value="OLIGOPEPTIDE ABC TRANSPORTER, PERIPLASMIC OLIGOPEPTIDE-BINDING PROTEIN"/>
    <property type="match status" value="1"/>
</dbReference>
<organism evidence="5 6">
    <name type="scientific">Neoroseomonas lacus</name>
    <dbReference type="NCBI Taxonomy" id="287609"/>
    <lineage>
        <taxon>Bacteria</taxon>
        <taxon>Pseudomonadati</taxon>
        <taxon>Pseudomonadota</taxon>
        <taxon>Alphaproteobacteria</taxon>
        <taxon>Acetobacterales</taxon>
        <taxon>Acetobacteraceae</taxon>
        <taxon>Neoroseomonas</taxon>
    </lineage>
</organism>
<reference evidence="5" key="2">
    <citation type="submission" date="2020-09" db="EMBL/GenBank/DDBJ databases">
        <authorList>
            <person name="Sun Q."/>
            <person name="Zhou Y."/>
        </authorList>
    </citation>
    <scope>NUCLEOTIDE SEQUENCE</scope>
    <source>
        <strain evidence="5">CGMCC 1.3617</strain>
    </source>
</reference>